<dbReference type="Gene3D" id="3.40.50.300">
    <property type="entry name" value="P-loop containing nucleotide triphosphate hydrolases"/>
    <property type="match status" value="1"/>
</dbReference>
<dbReference type="PANTHER" id="PTHR42908:SF10">
    <property type="entry name" value="EUKARYOTIC TRANSLATION ELONGATION FACTOR 2"/>
    <property type="match status" value="1"/>
</dbReference>
<dbReference type="Proteomes" id="UP001150538">
    <property type="component" value="Unassembled WGS sequence"/>
</dbReference>
<keyword evidence="1" id="KW-0963">Cytoplasm</keyword>
<comment type="caution">
    <text evidence="5">The sequence shown here is derived from an EMBL/GenBank/DDBJ whole genome shotgun (WGS) entry which is preliminary data.</text>
</comment>
<feature type="domain" description="Tr-type G" evidence="4">
    <location>
        <begin position="5"/>
        <end position="53"/>
    </location>
</feature>
<dbReference type="GO" id="GO:0043022">
    <property type="term" value="F:ribosome binding"/>
    <property type="evidence" value="ECO:0007669"/>
    <property type="project" value="TreeGrafter"/>
</dbReference>
<evidence type="ECO:0000256" key="3">
    <source>
        <dbReference type="ARBA" id="ARBA00022917"/>
    </source>
</evidence>
<accession>A0A9W8A2X2</accession>
<dbReference type="EMBL" id="JANBPU010000045">
    <property type="protein sequence ID" value="KAJ1918458.1"/>
    <property type="molecule type" value="Genomic_DNA"/>
</dbReference>
<sequence length="53" mass="5727">MDHTKNVRNMSVIAHVDHGKSTLTDSLVSKAGIISSAKAGEARFTDTRADEQE</sequence>
<feature type="non-terminal residue" evidence="5">
    <location>
        <position position="53"/>
    </location>
</feature>
<dbReference type="Pfam" id="PF00009">
    <property type="entry name" value="GTP_EFTU"/>
    <property type="match status" value="1"/>
</dbReference>
<dbReference type="GO" id="GO:0005525">
    <property type="term" value="F:GTP binding"/>
    <property type="evidence" value="ECO:0007669"/>
    <property type="project" value="InterPro"/>
</dbReference>
<keyword evidence="2 5" id="KW-0251">Elongation factor</keyword>
<evidence type="ECO:0000313" key="6">
    <source>
        <dbReference type="Proteomes" id="UP001150538"/>
    </source>
</evidence>
<evidence type="ECO:0000313" key="5">
    <source>
        <dbReference type="EMBL" id="KAJ1918458.1"/>
    </source>
</evidence>
<protein>
    <submittedName>
        <fullName evidence="5">Elongation factor 2</fullName>
    </submittedName>
</protein>
<dbReference type="InterPro" id="IPR000795">
    <property type="entry name" value="T_Tr_GTP-bd_dom"/>
</dbReference>
<dbReference type="GO" id="GO:0003746">
    <property type="term" value="F:translation elongation factor activity"/>
    <property type="evidence" value="ECO:0007669"/>
    <property type="project" value="UniProtKB-KW"/>
</dbReference>
<name>A0A9W8A2X2_9FUNG</name>
<dbReference type="AlphaFoldDB" id="A0A9W8A2X2"/>
<dbReference type="GO" id="GO:0005829">
    <property type="term" value="C:cytosol"/>
    <property type="evidence" value="ECO:0007669"/>
    <property type="project" value="TreeGrafter"/>
</dbReference>
<dbReference type="OrthoDB" id="364892at2759"/>
<dbReference type="GO" id="GO:0003924">
    <property type="term" value="F:GTPase activity"/>
    <property type="evidence" value="ECO:0007669"/>
    <property type="project" value="InterPro"/>
</dbReference>
<dbReference type="GO" id="GO:1990904">
    <property type="term" value="C:ribonucleoprotein complex"/>
    <property type="evidence" value="ECO:0007669"/>
    <property type="project" value="TreeGrafter"/>
</dbReference>
<dbReference type="InterPro" id="IPR027417">
    <property type="entry name" value="P-loop_NTPase"/>
</dbReference>
<reference evidence="5" key="1">
    <citation type="submission" date="2022-07" db="EMBL/GenBank/DDBJ databases">
        <title>Phylogenomic reconstructions and comparative analyses of Kickxellomycotina fungi.</title>
        <authorList>
            <person name="Reynolds N.K."/>
            <person name="Stajich J.E."/>
            <person name="Barry K."/>
            <person name="Grigoriev I.V."/>
            <person name="Crous P."/>
            <person name="Smith M.E."/>
        </authorList>
    </citation>
    <scope>NUCLEOTIDE SEQUENCE</scope>
    <source>
        <strain evidence="5">NBRC 100468</strain>
    </source>
</reference>
<dbReference type="PANTHER" id="PTHR42908">
    <property type="entry name" value="TRANSLATION ELONGATION FACTOR-RELATED"/>
    <property type="match status" value="1"/>
</dbReference>
<proteinExistence type="predicted"/>
<evidence type="ECO:0000256" key="1">
    <source>
        <dbReference type="ARBA" id="ARBA00022490"/>
    </source>
</evidence>
<evidence type="ECO:0000259" key="4">
    <source>
        <dbReference type="Pfam" id="PF00009"/>
    </source>
</evidence>
<organism evidence="5 6">
    <name type="scientific">Mycoemilia scoparia</name>
    <dbReference type="NCBI Taxonomy" id="417184"/>
    <lineage>
        <taxon>Eukaryota</taxon>
        <taxon>Fungi</taxon>
        <taxon>Fungi incertae sedis</taxon>
        <taxon>Zoopagomycota</taxon>
        <taxon>Kickxellomycotina</taxon>
        <taxon>Kickxellomycetes</taxon>
        <taxon>Kickxellales</taxon>
        <taxon>Kickxellaceae</taxon>
        <taxon>Mycoemilia</taxon>
    </lineage>
</organism>
<keyword evidence="3" id="KW-0648">Protein biosynthesis</keyword>
<keyword evidence="6" id="KW-1185">Reference proteome</keyword>
<evidence type="ECO:0000256" key="2">
    <source>
        <dbReference type="ARBA" id="ARBA00022768"/>
    </source>
</evidence>
<gene>
    <name evidence="5" type="primary">EFT1</name>
    <name evidence="5" type="ORF">H4219_002613</name>
</gene>
<dbReference type="SUPFAM" id="SSF52540">
    <property type="entry name" value="P-loop containing nucleoside triphosphate hydrolases"/>
    <property type="match status" value="1"/>
</dbReference>